<sequence length="193" mass="22278">MRYLPILFLMLLSFGCSKEAVNPKNGQIVELFVDHYEETGNQRIYLLPKNEKITTYLEGFSERELGYTYKVSAKAYYPKEPPQDGPDNWFIFEKVLSKTLSNNAELFTISLKYNSLFGSNIAFAYRNQVFEYGNYVLRPENDAVKKQLEDLLLLIPKFQTDYQYAANVIINATVIHDPSNRAKGYLVKSVTVK</sequence>
<dbReference type="PROSITE" id="PS51257">
    <property type="entry name" value="PROKAR_LIPOPROTEIN"/>
    <property type="match status" value="1"/>
</dbReference>
<proteinExistence type="predicted"/>
<protein>
    <recommendedName>
        <fullName evidence="3">DUF4377 domain-containing protein</fullName>
    </recommendedName>
</protein>
<organism evidence="1 2">
    <name type="scientific">Pedobacter jamesrossensis</name>
    <dbReference type="NCBI Taxonomy" id="1908238"/>
    <lineage>
        <taxon>Bacteria</taxon>
        <taxon>Pseudomonadati</taxon>
        <taxon>Bacteroidota</taxon>
        <taxon>Sphingobacteriia</taxon>
        <taxon>Sphingobacteriales</taxon>
        <taxon>Sphingobacteriaceae</taxon>
        <taxon>Pedobacter</taxon>
    </lineage>
</organism>
<keyword evidence="2" id="KW-1185">Reference proteome</keyword>
<evidence type="ECO:0008006" key="3">
    <source>
        <dbReference type="Google" id="ProtNLM"/>
    </source>
</evidence>
<evidence type="ECO:0000313" key="2">
    <source>
        <dbReference type="Proteomes" id="UP001595792"/>
    </source>
</evidence>
<dbReference type="EMBL" id="JBHSBY010000146">
    <property type="protein sequence ID" value="MFC4199137.1"/>
    <property type="molecule type" value="Genomic_DNA"/>
</dbReference>
<reference evidence="2" key="1">
    <citation type="journal article" date="2019" name="Int. J. Syst. Evol. Microbiol.">
        <title>The Global Catalogue of Microorganisms (GCM) 10K type strain sequencing project: providing services to taxonomists for standard genome sequencing and annotation.</title>
        <authorList>
            <consortium name="The Broad Institute Genomics Platform"/>
            <consortium name="The Broad Institute Genome Sequencing Center for Infectious Disease"/>
            <person name="Wu L."/>
            <person name="Ma J."/>
        </authorList>
    </citation>
    <scope>NUCLEOTIDE SEQUENCE [LARGE SCALE GENOMIC DNA]</scope>
    <source>
        <strain evidence="2">CCM 8689</strain>
    </source>
</reference>
<gene>
    <name evidence="1" type="ORF">ACFOUY_20690</name>
</gene>
<dbReference type="RefSeq" id="WP_378963192.1">
    <property type="nucleotide sequence ID" value="NZ_JBHRXC010000016.1"/>
</dbReference>
<comment type="caution">
    <text evidence="1">The sequence shown here is derived from an EMBL/GenBank/DDBJ whole genome shotgun (WGS) entry which is preliminary data.</text>
</comment>
<name>A0ABV8NUF9_9SPHI</name>
<dbReference type="Proteomes" id="UP001595792">
    <property type="component" value="Unassembled WGS sequence"/>
</dbReference>
<accession>A0ABV8NUF9</accession>
<evidence type="ECO:0000313" key="1">
    <source>
        <dbReference type="EMBL" id="MFC4199137.1"/>
    </source>
</evidence>